<dbReference type="EMBL" id="RBZO01000006">
    <property type="protein sequence ID" value="RKQ17152.1"/>
    <property type="molecule type" value="Genomic_DNA"/>
</dbReference>
<evidence type="ECO:0000313" key="1">
    <source>
        <dbReference type="EMBL" id="RKQ17152.1"/>
    </source>
</evidence>
<reference evidence="1 2" key="1">
    <citation type="journal article" date="2015" name="Antonie Van Leeuwenhoek">
        <title>Oceanobacillus bengalensis sp. nov., a bacterium isolated from seawater of the Bay of Bengal.</title>
        <authorList>
            <person name="Yongchang O."/>
            <person name="Xiang W."/>
            <person name="Wang G."/>
        </authorList>
    </citation>
    <scope>NUCLEOTIDE SEQUENCE [LARGE SCALE GENOMIC DNA]</scope>
    <source>
        <strain evidence="1 2">MCCC 1K00260</strain>
    </source>
</reference>
<dbReference type="OrthoDB" id="2360619at2"/>
<name>A0A494Z3T8_9BACI</name>
<proteinExistence type="predicted"/>
<dbReference type="Proteomes" id="UP000281813">
    <property type="component" value="Unassembled WGS sequence"/>
</dbReference>
<dbReference type="AlphaFoldDB" id="A0A494Z3T8"/>
<gene>
    <name evidence="1" type="ORF">D8M05_05675</name>
</gene>
<accession>A0A494Z3T8</accession>
<comment type="caution">
    <text evidence="1">The sequence shown here is derived from an EMBL/GenBank/DDBJ whole genome shotgun (WGS) entry which is preliminary data.</text>
</comment>
<keyword evidence="2" id="KW-1185">Reference proteome</keyword>
<organism evidence="1 2">
    <name type="scientific">Oceanobacillus bengalensis</name>
    <dbReference type="NCBI Taxonomy" id="1435466"/>
    <lineage>
        <taxon>Bacteria</taxon>
        <taxon>Bacillati</taxon>
        <taxon>Bacillota</taxon>
        <taxon>Bacilli</taxon>
        <taxon>Bacillales</taxon>
        <taxon>Bacillaceae</taxon>
        <taxon>Oceanobacillus</taxon>
    </lineage>
</organism>
<sequence>MLTFEEKLTIIESFPELKRNDISLGRVNFHYEESIFDKKIVVYHLHPNGNGFVYAENIDGDYQTDQKGMTNIRDFTEEELRTIITQAIASLSEFKVFEEAWINSEKQILTLIHEYDTWDIYAGDLLDGTYASYNAAADYLQQEGFRRVNNEDVES</sequence>
<protein>
    <submittedName>
        <fullName evidence="1">Uncharacterized protein</fullName>
    </submittedName>
</protein>
<dbReference type="RefSeq" id="WP_121129514.1">
    <property type="nucleotide sequence ID" value="NZ_JBHUFK010000041.1"/>
</dbReference>
<evidence type="ECO:0000313" key="2">
    <source>
        <dbReference type="Proteomes" id="UP000281813"/>
    </source>
</evidence>